<dbReference type="Gene3D" id="3.40.630.30">
    <property type="match status" value="1"/>
</dbReference>
<evidence type="ECO:0000313" key="1">
    <source>
        <dbReference type="EMBL" id="NPU68196.1"/>
    </source>
</evidence>
<protein>
    <recommendedName>
        <fullName evidence="3">N-acetyltransferase domain-containing protein</fullName>
    </recommendedName>
</protein>
<sequence>MTIVAAARRIRTNIGFWLTALGQEAMDLSLRTHADLRTRIVESPGTTLDDAALAALVADLRSIAGKTLAAGDLTYGIFSGRREALARAIITLVSDAASGRPIAFNALAVMQVARDGDTQDVIHLGLVMVDPEARGKGLSGVLYGLTTLLLFIRDGLRPKWISNVTQVPAVAGMVCETFSDVYPSPQPEARQSFDHLQLARGIMRGHRAVFGVGDEAGFDEARFVITNAYTGGSDALKKTYDDAPKHRDDVYNDFCARELDYLRGDDLLQLGRIDLTAARRYLLREIPSGSVPALLATSAVLALQRMILPLLHWLDDTRAFGTLRPRRPSSEAVP</sequence>
<evidence type="ECO:0008006" key="3">
    <source>
        <dbReference type="Google" id="ProtNLM"/>
    </source>
</evidence>
<dbReference type="InterPro" id="IPR016181">
    <property type="entry name" value="Acyl_CoA_acyltransferase"/>
</dbReference>
<evidence type="ECO:0000313" key="2">
    <source>
        <dbReference type="Proteomes" id="UP000886476"/>
    </source>
</evidence>
<reference evidence="1" key="1">
    <citation type="submission" date="2020-05" db="EMBL/GenBank/DDBJ databases">
        <title>Nod-independent and nitrogen-fixing Bradyrhizobium aeschynomene sp. nov. isolated from nodules of Aeschynomene indica.</title>
        <authorList>
            <person name="Zhang Z."/>
        </authorList>
    </citation>
    <scope>NUCLEOTIDE SEQUENCE</scope>
    <source>
        <strain evidence="1">83012</strain>
    </source>
</reference>
<organism evidence="1 2">
    <name type="scientific">Bradyrhizobium aeschynomenes</name>
    <dbReference type="NCBI Taxonomy" id="2734909"/>
    <lineage>
        <taxon>Bacteria</taxon>
        <taxon>Pseudomonadati</taxon>
        <taxon>Pseudomonadota</taxon>
        <taxon>Alphaproteobacteria</taxon>
        <taxon>Hyphomicrobiales</taxon>
        <taxon>Nitrobacteraceae</taxon>
        <taxon>Bradyrhizobium</taxon>
    </lineage>
</organism>
<comment type="caution">
    <text evidence="1">The sequence shown here is derived from an EMBL/GenBank/DDBJ whole genome shotgun (WGS) entry which is preliminary data.</text>
</comment>
<gene>
    <name evidence="1" type="ORF">HL667_24555</name>
</gene>
<accession>A0ABX2CJ06</accession>
<dbReference type="Proteomes" id="UP000886476">
    <property type="component" value="Unassembled WGS sequence"/>
</dbReference>
<keyword evidence="2" id="KW-1185">Reference proteome</keyword>
<proteinExistence type="predicted"/>
<name>A0ABX2CJ06_9BRAD</name>
<dbReference type="SUPFAM" id="SSF55729">
    <property type="entry name" value="Acyl-CoA N-acyltransferases (Nat)"/>
    <property type="match status" value="1"/>
</dbReference>
<dbReference type="RefSeq" id="WP_172113264.1">
    <property type="nucleotide sequence ID" value="NZ_JABFDN010000009.1"/>
</dbReference>
<dbReference type="EMBL" id="JABFDN010000009">
    <property type="protein sequence ID" value="NPU68196.1"/>
    <property type="molecule type" value="Genomic_DNA"/>
</dbReference>